<organism evidence="1 2">
    <name type="scientific">Coprococcus comes</name>
    <dbReference type="NCBI Taxonomy" id="410072"/>
    <lineage>
        <taxon>Bacteria</taxon>
        <taxon>Bacillati</taxon>
        <taxon>Bacillota</taxon>
        <taxon>Clostridia</taxon>
        <taxon>Lachnospirales</taxon>
        <taxon>Lachnospiraceae</taxon>
        <taxon>Coprococcus</taxon>
    </lineage>
</organism>
<name>A0AA37Q9Z5_9FIRM</name>
<dbReference type="AlphaFoldDB" id="A0AA37Q9Z5"/>
<reference evidence="1" key="2">
    <citation type="submission" date="2022-11" db="EMBL/GenBank/DDBJ databases">
        <title>Draft genome sequence of Coprococcus comes strain 31264.</title>
        <authorList>
            <person name="Hisatomi A."/>
            <person name="Ohkuma M."/>
            <person name="Sakamoto M."/>
        </authorList>
    </citation>
    <scope>NUCLEOTIDE SEQUENCE</scope>
    <source>
        <strain evidence="1">JCM 31264</strain>
    </source>
</reference>
<reference evidence="1" key="1">
    <citation type="submission" date="2022-09" db="EMBL/GenBank/DDBJ databases">
        <title>Draft genome sequence of Coprococcus comes strain 31264.</title>
        <authorList>
            <person name="Atsushi H."/>
            <person name="Moriya O."/>
            <person name="Mitsuo S."/>
        </authorList>
    </citation>
    <scope>NUCLEOTIDE SEQUENCE</scope>
    <source>
        <strain evidence="1">JCM 31264</strain>
    </source>
</reference>
<dbReference type="EMBL" id="BSCI01000003">
    <property type="protein sequence ID" value="GLG86089.1"/>
    <property type="molecule type" value="Genomic_DNA"/>
</dbReference>
<sequence length="267" mass="31994">MYIYMYELENMLLQMQEHLEKVVTQAKADLNTTVPEGHLRISIDKNKPRYYQCIDDNKGVYIPRDNKELPKRLAQKGYNKAVVKKGEARLKQIKRITKNYSDDEIEKIYTSMNKARQLLVTPIEPTWDQLLTKWYEEEYQGKEFKEGTPLILTEKGERVRSKSEKILADYFYRKNILYKYEKPLHLKGYGTVYPDFTFLSKKTYQEIYWEHEGMMDKQDYARAAVRKIELYQINHIYPGDRLIITFETEQNVLNSKIIENLIEKYLI</sequence>
<gene>
    <name evidence="1" type="ORF">comes_06340</name>
</gene>
<protein>
    <submittedName>
        <fullName evidence="1">Uncharacterized protein</fullName>
    </submittedName>
</protein>
<evidence type="ECO:0000313" key="1">
    <source>
        <dbReference type="EMBL" id="GLG86089.1"/>
    </source>
</evidence>
<evidence type="ECO:0000313" key="2">
    <source>
        <dbReference type="Proteomes" id="UP001145109"/>
    </source>
</evidence>
<comment type="caution">
    <text evidence="1">The sequence shown here is derived from an EMBL/GenBank/DDBJ whole genome shotgun (WGS) entry which is preliminary data.</text>
</comment>
<accession>A0AA37Q9Z5</accession>
<dbReference type="Proteomes" id="UP001145109">
    <property type="component" value="Unassembled WGS sequence"/>
</dbReference>
<proteinExistence type="predicted"/>